<protein>
    <submittedName>
        <fullName evidence="1">Uncharacterized protein</fullName>
    </submittedName>
</protein>
<keyword evidence="2" id="KW-1185">Reference proteome</keyword>
<evidence type="ECO:0000313" key="2">
    <source>
        <dbReference type="Proteomes" id="UP000238479"/>
    </source>
</evidence>
<proteinExistence type="predicted"/>
<dbReference type="AlphaFoldDB" id="A0A2P6RQI4"/>
<dbReference type="Gramene" id="PRQ48705">
    <property type="protein sequence ID" value="PRQ48705"/>
    <property type="gene ID" value="RchiOBHm_Chr2g0113731"/>
</dbReference>
<dbReference type="Proteomes" id="UP000238479">
    <property type="component" value="Chromosome 2"/>
</dbReference>
<reference evidence="1 2" key="1">
    <citation type="journal article" date="2018" name="Nat. Genet.">
        <title>The Rosa genome provides new insights in the design of modern roses.</title>
        <authorList>
            <person name="Bendahmane M."/>
        </authorList>
    </citation>
    <scope>NUCLEOTIDE SEQUENCE [LARGE SCALE GENOMIC DNA]</scope>
    <source>
        <strain evidence="2">cv. Old Blush</strain>
    </source>
</reference>
<name>A0A2P6RQI4_ROSCH</name>
<comment type="caution">
    <text evidence="1">The sequence shown here is derived from an EMBL/GenBank/DDBJ whole genome shotgun (WGS) entry which is preliminary data.</text>
</comment>
<gene>
    <name evidence="1" type="ORF">RchiOBHm_Chr2g0113731</name>
</gene>
<evidence type="ECO:0000313" key="1">
    <source>
        <dbReference type="EMBL" id="PRQ48705.1"/>
    </source>
</evidence>
<dbReference type="EMBL" id="PDCK01000040">
    <property type="protein sequence ID" value="PRQ48705.1"/>
    <property type="molecule type" value="Genomic_DNA"/>
</dbReference>
<sequence>MQELGRGRMKPMIWRCRRSGLMQKFGANGDLGLLTVLMQELGLWLKLDGEQIRMENDLEIKVLLWVPKVNRWVW</sequence>
<organism evidence="1 2">
    <name type="scientific">Rosa chinensis</name>
    <name type="common">China rose</name>
    <dbReference type="NCBI Taxonomy" id="74649"/>
    <lineage>
        <taxon>Eukaryota</taxon>
        <taxon>Viridiplantae</taxon>
        <taxon>Streptophyta</taxon>
        <taxon>Embryophyta</taxon>
        <taxon>Tracheophyta</taxon>
        <taxon>Spermatophyta</taxon>
        <taxon>Magnoliopsida</taxon>
        <taxon>eudicotyledons</taxon>
        <taxon>Gunneridae</taxon>
        <taxon>Pentapetalae</taxon>
        <taxon>rosids</taxon>
        <taxon>fabids</taxon>
        <taxon>Rosales</taxon>
        <taxon>Rosaceae</taxon>
        <taxon>Rosoideae</taxon>
        <taxon>Rosoideae incertae sedis</taxon>
        <taxon>Rosa</taxon>
    </lineage>
</organism>
<accession>A0A2P6RQI4</accession>